<evidence type="ECO:0000259" key="3">
    <source>
        <dbReference type="Pfam" id="PF07727"/>
    </source>
</evidence>
<evidence type="ECO:0000313" key="5">
    <source>
        <dbReference type="Proteomes" id="UP000235392"/>
    </source>
</evidence>
<feature type="domain" description="Reverse transcriptase Ty1/copia-type" evidence="3">
    <location>
        <begin position="189"/>
        <end position="323"/>
    </location>
</feature>
<feature type="region of interest" description="Disordered" evidence="1">
    <location>
        <begin position="38"/>
        <end position="101"/>
    </location>
</feature>
<dbReference type="EMBL" id="PGCI01000572">
    <property type="protein sequence ID" value="PLW25075.1"/>
    <property type="molecule type" value="Genomic_DNA"/>
</dbReference>
<organism evidence="4 5">
    <name type="scientific">Puccinia coronata f. sp. avenae</name>
    <dbReference type="NCBI Taxonomy" id="200324"/>
    <lineage>
        <taxon>Eukaryota</taxon>
        <taxon>Fungi</taxon>
        <taxon>Dikarya</taxon>
        <taxon>Basidiomycota</taxon>
        <taxon>Pucciniomycotina</taxon>
        <taxon>Pucciniomycetes</taxon>
        <taxon>Pucciniales</taxon>
        <taxon>Pucciniaceae</taxon>
        <taxon>Puccinia</taxon>
    </lineage>
</organism>
<feature type="compositionally biased region" description="Low complexity" evidence="1">
    <location>
        <begin position="58"/>
        <end position="79"/>
    </location>
</feature>
<feature type="compositionally biased region" description="Polar residues" evidence="1">
    <location>
        <begin position="38"/>
        <end position="47"/>
    </location>
</feature>
<protein>
    <recommendedName>
        <fullName evidence="3">Reverse transcriptase Ty1/copia-type domain-containing protein</fullName>
    </recommendedName>
</protein>
<sequence length="324" mass="35829">MRTTTPTSCGSHLLMILFINPTFLFDFSFLDEPHSADSSLTSKSVDVSDNPLCENPDSPLVDSSTVPPTTSTNHVSSPSKPSPTAEPPVPCPELDSSSPIRHPTKGYAYVPPFNKAPKDINSDINTSNIVEGPRRRKAPVIHQHQANLIVGEPASLKDPHTYGEILGRLDELRWLMAIEFKLNNISQHKVWVVAPLTPGCKPLDNTWVFKQKFDADGELLKYKAPLCVQGFGQIEGINYNAIFAPTGRLSTLRLILGLAAPHDCDIQQMDVKCAFLNGIPEEDLFIKVPEGVGIELPDVHGLKLQKSLYGFKQSPRCWYRSLKH</sequence>
<dbReference type="InterPro" id="IPR013103">
    <property type="entry name" value="RVT_2"/>
</dbReference>
<dbReference type="Proteomes" id="UP000235392">
    <property type="component" value="Unassembled WGS sequence"/>
</dbReference>
<proteinExistence type="predicted"/>
<keyword evidence="2" id="KW-0732">Signal</keyword>
<dbReference type="AlphaFoldDB" id="A0A2N5THV4"/>
<gene>
    <name evidence="4" type="ORF">PCASD_25631</name>
</gene>
<feature type="compositionally biased region" description="Pro residues" evidence="1">
    <location>
        <begin position="80"/>
        <end position="91"/>
    </location>
</feature>
<comment type="caution">
    <text evidence="4">The sequence shown here is derived from an EMBL/GenBank/DDBJ whole genome shotgun (WGS) entry which is preliminary data.</text>
</comment>
<evidence type="ECO:0000256" key="1">
    <source>
        <dbReference type="SAM" id="MobiDB-lite"/>
    </source>
</evidence>
<evidence type="ECO:0000313" key="4">
    <source>
        <dbReference type="EMBL" id="PLW25075.1"/>
    </source>
</evidence>
<feature type="signal peptide" evidence="2">
    <location>
        <begin position="1"/>
        <end position="24"/>
    </location>
</feature>
<reference evidence="4 5" key="1">
    <citation type="submission" date="2017-11" db="EMBL/GenBank/DDBJ databases">
        <title>De novo assembly and phasing of dikaryotic genomes from two isolates of Puccinia coronata f. sp. avenae, the causal agent of oat crown rust.</title>
        <authorList>
            <person name="Miller M.E."/>
            <person name="Zhang Y."/>
            <person name="Omidvar V."/>
            <person name="Sperschneider J."/>
            <person name="Schwessinger B."/>
            <person name="Raley C."/>
            <person name="Palmer J.M."/>
            <person name="Garnica D."/>
            <person name="Upadhyaya N."/>
            <person name="Rathjen J."/>
            <person name="Taylor J.M."/>
            <person name="Park R.F."/>
            <person name="Dodds P.N."/>
            <person name="Hirsch C.D."/>
            <person name="Kianian S.F."/>
            <person name="Figueroa M."/>
        </authorList>
    </citation>
    <scope>NUCLEOTIDE SEQUENCE [LARGE SCALE GENOMIC DNA]</scope>
    <source>
        <strain evidence="4">12SD80</strain>
    </source>
</reference>
<name>A0A2N5THV4_9BASI</name>
<accession>A0A2N5THV4</accession>
<evidence type="ECO:0000256" key="2">
    <source>
        <dbReference type="SAM" id="SignalP"/>
    </source>
</evidence>
<feature type="chain" id="PRO_5014924490" description="Reverse transcriptase Ty1/copia-type domain-containing protein" evidence="2">
    <location>
        <begin position="25"/>
        <end position="324"/>
    </location>
</feature>
<dbReference type="Pfam" id="PF07727">
    <property type="entry name" value="RVT_2"/>
    <property type="match status" value="1"/>
</dbReference>